<keyword evidence="4" id="KW-1185">Reference proteome</keyword>
<keyword evidence="1" id="KW-0472">Membrane</keyword>
<sequence length="115" mass="13211">MNGRDVIGGRPIYWCPGGNGYPPYCPRNTDSDEYIYCCGYGFDITVPSCCRYPVHTGLLYSLYAGVIVVFLILLFFTCWCCPFCPLARRVQEVSKRNLDFNNEVRSNRLLPEDQF</sequence>
<protein>
    <submittedName>
        <fullName evidence="5">CX domain-containing protein</fullName>
    </submittedName>
</protein>
<dbReference type="AlphaFoldDB" id="A0A0N4UGV2"/>
<keyword evidence="1" id="KW-1133">Transmembrane helix</keyword>
<organism evidence="3 5">
    <name type="scientific">Dracunculus medinensis</name>
    <name type="common">Guinea worm</name>
    <dbReference type="NCBI Taxonomy" id="318479"/>
    <lineage>
        <taxon>Eukaryota</taxon>
        <taxon>Metazoa</taxon>
        <taxon>Ecdysozoa</taxon>
        <taxon>Nematoda</taxon>
        <taxon>Chromadorea</taxon>
        <taxon>Rhabditida</taxon>
        <taxon>Spirurina</taxon>
        <taxon>Dracunculoidea</taxon>
        <taxon>Dracunculidae</taxon>
        <taxon>Dracunculus</taxon>
    </lineage>
</organism>
<keyword evidence="1" id="KW-0812">Transmembrane</keyword>
<dbReference type="EMBL" id="UYYG01000019">
    <property type="protein sequence ID" value="VDN51381.1"/>
    <property type="molecule type" value="Genomic_DNA"/>
</dbReference>
<evidence type="ECO:0000256" key="1">
    <source>
        <dbReference type="SAM" id="Phobius"/>
    </source>
</evidence>
<feature type="transmembrane region" description="Helical" evidence="1">
    <location>
        <begin position="62"/>
        <end position="87"/>
    </location>
</feature>
<proteinExistence type="predicted"/>
<evidence type="ECO:0000313" key="5">
    <source>
        <dbReference type="WBParaSite" id="DME_0000674001-mRNA-1"/>
    </source>
</evidence>
<dbReference type="OrthoDB" id="5817941at2759"/>
<reference evidence="5" key="1">
    <citation type="submission" date="2017-02" db="UniProtKB">
        <authorList>
            <consortium name="WormBaseParasite"/>
        </authorList>
    </citation>
    <scope>IDENTIFICATION</scope>
</reference>
<dbReference type="WBParaSite" id="DME_0000674001-mRNA-1">
    <property type="protein sequence ID" value="DME_0000674001-mRNA-1"/>
    <property type="gene ID" value="DME_0000674001"/>
</dbReference>
<dbReference type="Proteomes" id="UP000038040">
    <property type="component" value="Unplaced"/>
</dbReference>
<gene>
    <name evidence="2" type="ORF">DME_LOCUS1354</name>
</gene>
<reference evidence="2 4" key="2">
    <citation type="submission" date="2018-11" db="EMBL/GenBank/DDBJ databases">
        <authorList>
            <consortium name="Pathogen Informatics"/>
        </authorList>
    </citation>
    <scope>NUCLEOTIDE SEQUENCE [LARGE SCALE GENOMIC DNA]</scope>
</reference>
<evidence type="ECO:0000313" key="3">
    <source>
        <dbReference type="Proteomes" id="UP000038040"/>
    </source>
</evidence>
<name>A0A0N4UGV2_DRAME</name>
<evidence type="ECO:0000313" key="2">
    <source>
        <dbReference type="EMBL" id="VDN51381.1"/>
    </source>
</evidence>
<accession>A0A0N4UGV2</accession>
<dbReference type="Proteomes" id="UP000274756">
    <property type="component" value="Unassembled WGS sequence"/>
</dbReference>
<evidence type="ECO:0000313" key="4">
    <source>
        <dbReference type="Proteomes" id="UP000274756"/>
    </source>
</evidence>